<dbReference type="GO" id="GO:0030313">
    <property type="term" value="C:cell envelope"/>
    <property type="evidence" value="ECO:0007669"/>
    <property type="project" value="UniProtKB-SubCell"/>
</dbReference>
<evidence type="ECO:0000256" key="5">
    <source>
        <dbReference type="SAM" id="SignalP"/>
    </source>
</evidence>
<evidence type="ECO:0000313" key="7">
    <source>
        <dbReference type="EMBL" id="MBP5856429.1"/>
    </source>
</evidence>
<dbReference type="PANTHER" id="PTHR35936">
    <property type="entry name" value="MEMBRANE-BOUND LYTIC MUREIN TRANSGLYCOSYLASE F"/>
    <property type="match status" value="1"/>
</dbReference>
<comment type="similarity">
    <text evidence="2 4">Belongs to the bacterial solute-binding protein 3 family.</text>
</comment>
<dbReference type="PROSITE" id="PS01039">
    <property type="entry name" value="SBP_BACTERIAL_3"/>
    <property type="match status" value="1"/>
</dbReference>
<evidence type="ECO:0000256" key="4">
    <source>
        <dbReference type="RuleBase" id="RU003744"/>
    </source>
</evidence>
<feature type="signal peptide" evidence="5">
    <location>
        <begin position="1"/>
        <end position="25"/>
    </location>
</feature>
<name>A0A8J7V343_9PROT</name>
<dbReference type="SMART" id="SM00062">
    <property type="entry name" value="PBPb"/>
    <property type="match status" value="1"/>
</dbReference>
<dbReference type="RefSeq" id="WP_210681004.1">
    <property type="nucleotide sequence ID" value="NZ_JAGMWN010000002.1"/>
</dbReference>
<accession>A0A8J7V343</accession>
<dbReference type="InterPro" id="IPR001638">
    <property type="entry name" value="Solute-binding_3/MltF_N"/>
</dbReference>
<dbReference type="InterPro" id="IPR018313">
    <property type="entry name" value="SBP_3_CS"/>
</dbReference>
<organism evidence="7 8">
    <name type="scientific">Marivibrio halodurans</name>
    <dbReference type="NCBI Taxonomy" id="2039722"/>
    <lineage>
        <taxon>Bacteria</taxon>
        <taxon>Pseudomonadati</taxon>
        <taxon>Pseudomonadota</taxon>
        <taxon>Alphaproteobacteria</taxon>
        <taxon>Rhodospirillales</taxon>
        <taxon>Rhodospirillaceae</taxon>
        <taxon>Marivibrio</taxon>
    </lineage>
</organism>
<feature type="chain" id="PRO_5035325707" evidence="5">
    <location>
        <begin position="26"/>
        <end position="277"/>
    </location>
</feature>
<dbReference type="EMBL" id="JAGMWN010000002">
    <property type="protein sequence ID" value="MBP5856429.1"/>
    <property type="molecule type" value="Genomic_DNA"/>
</dbReference>
<dbReference type="AlphaFoldDB" id="A0A8J7V343"/>
<evidence type="ECO:0000259" key="6">
    <source>
        <dbReference type="SMART" id="SM00062"/>
    </source>
</evidence>
<dbReference type="PANTHER" id="PTHR35936:SF35">
    <property type="entry name" value="L-CYSTINE-BINDING PROTEIN TCYJ"/>
    <property type="match status" value="1"/>
</dbReference>
<evidence type="ECO:0000256" key="2">
    <source>
        <dbReference type="ARBA" id="ARBA00010333"/>
    </source>
</evidence>
<proteinExistence type="inferred from homology"/>
<reference evidence="7" key="1">
    <citation type="submission" date="2021-04" db="EMBL/GenBank/DDBJ databases">
        <authorList>
            <person name="Zhang D.-C."/>
        </authorList>
    </citation>
    <scope>NUCLEOTIDE SEQUENCE</scope>
    <source>
        <strain evidence="7">CGMCC 1.15697</strain>
    </source>
</reference>
<evidence type="ECO:0000256" key="1">
    <source>
        <dbReference type="ARBA" id="ARBA00004196"/>
    </source>
</evidence>
<keyword evidence="8" id="KW-1185">Reference proteome</keyword>
<dbReference type="Proteomes" id="UP000672602">
    <property type="component" value="Unassembled WGS sequence"/>
</dbReference>
<comment type="caution">
    <text evidence="7">The sequence shown here is derived from an EMBL/GenBank/DDBJ whole genome shotgun (WGS) entry which is preliminary data.</text>
</comment>
<dbReference type="Gene3D" id="3.40.190.10">
    <property type="entry name" value="Periplasmic binding protein-like II"/>
    <property type="match status" value="2"/>
</dbReference>
<dbReference type="Pfam" id="PF00497">
    <property type="entry name" value="SBP_bac_3"/>
    <property type="match status" value="1"/>
</dbReference>
<dbReference type="SUPFAM" id="SSF53850">
    <property type="entry name" value="Periplasmic binding protein-like II"/>
    <property type="match status" value="1"/>
</dbReference>
<feature type="domain" description="Solute-binding protein family 3/N-terminal" evidence="6">
    <location>
        <begin position="37"/>
        <end position="272"/>
    </location>
</feature>
<evidence type="ECO:0000313" key="8">
    <source>
        <dbReference type="Proteomes" id="UP000672602"/>
    </source>
</evidence>
<evidence type="ECO:0000256" key="3">
    <source>
        <dbReference type="ARBA" id="ARBA00022729"/>
    </source>
</evidence>
<gene>
    <name evidence="7" type="ORF">KAJ83_05380</name>
</gene>
<protein>
    <submittedName>
        <fullName evidence="7">ABC transporter substrate-binding protein</fullName>
    </submittedName>
</protein>
<sequence>MKPTRTLIGLLTAATLLVAPALAQAGETLDRVTSTGTLTLSSDPAYPPQSFLNDDNEMDGFDVDVGREIAKRMGVEIEIVTPAWEVITAGNWNGRWDISVGSMTPTKTRAEVLDFPAVYYYVPASFAVHADSAIDSKEALNGKTIGVCGGCTYENYLNENLVIDALGAPDFSYDVKAGEIRTYETDTNAFDDLRLGDGTRLDAVLSAQPTIQEAIKNGYPMEIVGTPAFYEPLAVATDKGDEEFDAKIKEIINAMHEDGTLSELSEKWYGVDYTTTE</sequence>
<comment type="subcellular location">
    <subcellularLocation>
        <location evidence="1">Cell envelope</location>
    </subcellularLocation>
</comment>
<dbReference type="CDD" id="cd13713">
    <property type="entry name" value="PBP2_Cystine_like_1"/>
    <property type="match status" value="1"/>
</dbReference>
<keyword evidence="3 5" id="KW-0732">Signal</keyword>